<name>A0A3P1B2W5_9FLAO</name>
<dbReference type="SUPFAM" id="SSF51206">
    <property type="entry name" value="cAMP-binding domain-like"/>
    <property type="match status" value="1"/>
</dbReference>
<dbReference type="EMBL" id="RQTJ01000009">
    <property type="protein sequence ID" value="RRA95449.1"/>
    <property type="molecule type" value="Genomic_DNA"/>
</dbReference>
<sequence>MNLSDILNRTHPLSFEDCNCLENIFQEVKLTKGSILFNQDKTERKFYFIKKGIARAFTTADGDEITFWFGQEGDPILSINSYIFNQASYETIELLEDAVLYETSNQQLNELYETNINICNWGRKLAENELIKTEQRFIARLTGNSKKRYEGLIKSYPALLNRVQLGYIASYLGITQVSLSRIRK</sequence>
<dbReference type="OrthoDB" id="680421at2"/>
<dbReference type="AlphaFoldDB" id="A0A3P1B2W5"/>
<dbReference type="InterPro" id="IPR000595">
    <property type="entry name" value="cNMP-bd_dom"/>
</dbReference>
<evidence type="ECO:0000313" key="3">
    <source>
        <dbReference type="Proteomes" id="UP000268372"/>
    </source>
</evidence>
<keyword evidence="3" id="KW-1185">Reference proteome</keyword>
<organism evidence="2 3">
    <name type="scientific">Paenimyroides viscosum</name>
    <dbReference type="NCBI Taxonomy" id="2488729"/>
    <lineage>
        <taxon>Bacteria</taxon>
        <taxon>Pseudomonadati</taxon>
        <taxon>Bacteroidota</taxon>
        <taxon>Flavobacteriia</taxon>
        <taxon>Flavobacteriales</taxon>
        <taxon>Flavobacteriaceae</taxon>
        <taxon>Paenimyroides</taxon>
    </lineage>
</organism>
<evidence type="ECO:0000313" key="2">
    <source>
        <dbReference type="EMBL" id="RRA95449.1"/>
    </source>
</evidence>
<comment type="caution">
    <text evidence="2">The sequence shown here is derived from an EMBL/GenBank/DDBJ whole genome shotgun (WGS) entry which is preliminary data.</text>
</comment>
<feature type="domain" description="Cyclic nucleotide-binding" evidence="1">
    <location>
        <begin position="28"/>
        <end position="115"/>
    </location>
</feature>
<evidence type="ECO:0000259" key="1">
    <source>
        <dbReference type="Pfam" id="PF00027"/>
    </source>
</evidence>
<accession>A0A3P1B2W5</accession>
<protein>
    <submittedName>
        <fullName evidence="2">Crp/Fnr family transcriptional regulator</fullName>
    </submittedName>
</protein>
<reference evidence="2 3" key="1">
    <citation type="submission" date="2018-11" db="EMBL/GenBank/DDBJ databases">
        <title>Flavobacterium sp. nov., YIM 102796 draft genome.</title>
        <authorList>
            <person name="Li G."/>
            <person name="Jiang Y."/>
        </authorList>
    </citation>
    <scope>NUCLEOTIDE SEQUENCE [LARGE SCALE GENOMIC DNA]</scope>
    <source>
        <strain evidence="2 3">YIM 102796</strain>
    </source>
</reference>
<dbReference type="Proteomes" id="UP000268372">
    <property type="component" value="Unassembled WGS sequence"/>
</dbReference>
<dbReference type="InterPro" id="IPR014710">
    <property type="entry name" value="RmlC-like_jellyroll"/>
</dbReference>
<dbReference type="InterPro" id="IPR018490">
    <property type="entry name" value="cNMP-bd_dom_sf"/>
</dbReference>
<dbReference type="Pfam" id="PF00027">
    <property type="entry name" value="cNMP_binding"/>
    <property type="match status" value="1"/>
</dbReference>
<gene>
    <name evidence="2" type="ORF">EG242_05755</name>
</gene>
<proteinExistence type="predicted"/>
<dbReference type="CDD" id="cd00038">
    <property type="entry name" value="CAP_ED"/>
    <property type="match status" value="1"/>
</dbReference>
<dbReference type="Gene3D" id="2.60.120.10">
    <property type="entry name" value="Jelly Rolls"/>
    <property type="match status" value="1"/>
</dbReference>